<feature type="region of interest" description="Disordered" evidence="1">
    <location>
        <begin position="215"/>
        <end position="247"/>
    </location>
</feature>
<organism evidence="2">
    <name type="scientific">Enterococcus faecium</name>
    <name type="common">Streptococcus faecium</name>
    <dbReference type="NCBI Taxonomy" id="1352"/>
    <lineage>
        <taxon>Bacteria</taxon>
        <taxon>Bacillati</taxon>
        <taxon>Bacillota</taxon>
        <taxon>Bacilli</taxon>
        <taxon>Lactobacillales</taxon>
        <taxon>Enterococcaceae</taxon>
        <taxon>Enterococcus</taxon>
    </lineage>
</organism>
<dbReference type="InterPro" id="IPR018672">
    <property type="entry name" value="DUF2140"/>
</dbReference>
<dbReference type="AlphaFoldDB" id="A0A6N2Y326"/>
<protein>
    <recommendedName>
        <fullName evidence="3">DUF2140 family protein</fullName>
    </recommendedName>
</protein>
<sequence length="247" mass="28227">MAREGGRVKNMKTRSGATSNKAKKTNYWKVAFLILLGVVLGSTVFLGSRIFAHREPELPEIPALTERQGNPVLTINSNKEKVNQIISFFLSEYQKDSDIEYKFYLENEALLNGTFEVLGFPINFYLYFDPYVMENGNVQLKARSLSIGTLSLPIKDVMNMIKRNYKLPDWIEVNTDDLTIMLRLDQFRMQNGMYIKADKIDLVNDDIRFSLYLPKDTSDASSNSNTNKTSNSSTESKTKENKKTSNE</sequence>
<dbReference type="EMBL" id="CACRTQ010000003">
    <property type="protein sequence ID" value="VYT61229.1"/>
    <property type="molecule type" value="Genomic_DNA"/>
</dbReference>
<evidence type="ECO:0000256" key="1">
    <source>
        <dbReference type="SAM" id="MobiDB-lite"/>
    </source>
</evidence>
<feature type="compositionally biased region" description="Low complexity" evidence="1">
    <location>
        <begin position="221"/>
        <end position="235"/>
    </location>
</feature>
<reference evidence="2" key="1">
    <citation type="submission" date="2019-11" db="EMBL/GenBank/DDBJ databases">
        <authorList>
            <person name="Feng L."/>
        </authorList>
    </citation>
    <scope>NUCLEOTIDE SEQUENCE</scope>
    <source>
        <strain evidence="2">EFaeciumLFYP64</strain>
    </source>
</reference>
<gene>
    <name evidence="2" type="ORF">EFLFYP64_00025</name>
</gene>
<evidence type="ECO:0000313" key="2">
    <source>
        <dbReference type="EMBL" id="VYT61229.1"/>
    </source>
</evidence>
<name>A0A6N2Y326_ENTFC</name>
<proteinExistence type="predicted"/>
<evidence type="ECO:0008006" key="3">
    <source>
        <dbReference type="Google" id="ProtNLM"/>
    </source>
</evidence>
<dbReference type="Pfam" id="PF09911">
    <property type="entry name" value="DUF2140"/>
    <property type="match status" value="1"/>
</dbReference>
<accession>A0A6N2Y326</accession>
<feature type="compositionally biased region" description="Basic and acidic residues" evidence="1">
    <location>
        <begin position="236"/>
        <end position="247"/>
    </location>
</feature>